<protein>
    <recommendedName>
        <fullName evidence="3">Peptidase domain protein</fullName>
    </recommendedName>
</protein>
<keyword evidence="2" id="KW-1185">Reference proteome</keyword>
<dbReference type="OrthoDB" id="148333at2157"/>
<reference evidence="1 2" key="1">
    <citation type="journal article" date="2010" name="Stand. Genomic Sci.">
        <title>Complete genome sequence of Methanoplanus petrolearius type strain (SEBR 4847).</title>
        <authorList>
            <person name="Brambilla E."/>
            <person name="Djao O.D."/>
            <person name="Daligault H."/>
            <person name="Lapidus A."/>
            <person name="Lucas S."/>
            <person name="Hammon N."/>
            <person name="Nolan M."/>
            <person name="Tice H."/>
            <person name="Cheng J.F."/>
            <person name="Han C."/>
            <person name="Tapia R."/>
            <person name="Goodwin L."/>
            <person name="Pitluck S."/>
            <person name="Liolios K."/>
            <person name="Ivanova N."/>
            <person name="Mavromatis K."/>
            <person name="Mikhailova N."/>
            <person name="Pati A."/>
            <person name="Chen A."/>
            <person name="Palaniappan K."/>
            <person name="Land M."/>
            <person name="Hauser L."/>
            <person name="Chang Y.J."/>
            <person name="Jeffries C.D."/>
            <person name="Rohde M."/>
            <person name="Spring S."/>
            <person name="Sikorski J."/>
            <person name="Goker M."/>
            <person name="Woyke T."/>
            <person name="Bristow J."/>
            <person name="Eisen J.A."/>
            <person name="Markowitz V."/>
            <person name="Hugenholtz P."/>
            <person name="Kyrpides N.C."/>
            <person name="Klenk H.P."/>
        </authorList>
    </citation>
    <scope>NUCLEOTIDE SEQUENCE [LARGE SCALE GENOMIC DNA]</scope>
    <source>
        <strain evidence="2">DSM 11571 / OCM 486 / SEBR 4847</strain>
    </source>
</reference>
<accession>E1RIY8</accession>
<dbReference type="HOGENOM" id="CLU_145177_0_0_2"/>
<dbReference type="Proteomes" id="UP000006565">
    <property type="component" value="Chromosome"/>
</dbReference>
<dbReference type="AlphaFoldDB" id="E1RIY8"/>
<proteinExistence type="predicted"/>
<sequence length="154" mass="17239" precursor="true">MVKAMKKFGIFLIVIALAMLVSCASASMDLFDTKKIDMGGYTVTVPDVTGINYPQVKSVYATITQGETDWFSTDISGYYTQFHVDLNWGDVTDSLRLKVYSPDGYTFGYYYDSFDGSNNGRIELNINNNNGIAEGTWYCEVYGYDVTGTEDYTI</sequence>
<name>E1RIY8_METP4</name>
<dbReference type="PROSITE" id="PS51257">
    <property type="entry name" value="PROKAR_LIPOPROTEIN"/>
    <property type="match status" value="1"/>
</dbReference>
<organism evidence="1 2">
    <name type="scientific">Methanolacinia petrolearia (strain DSM 11571 / OCM 486 / SEBR 4847)</name>
    <name type="common">Methanoplanus petrolearius</name>
    <dbReference type="NCBI Taxonomy" id="679926"/>
    <lineage>
        <taxon>Archaea</taxon>
        <taxon>Methanobacteriati</taxon>
        <taxon>Methanobacteriota</taxon>
        <taxon>Stenosarchaea group</taxon>
        <taxon>Methanomicrobia</taxon>
        <taxon>Methanomicrobiales</taxon>
        <taxon>Methanomicrobiaceae</taxon>
        <taxon>Methanolacinia</taxon>
    </lineage>
</organism>
<dbReference type="eggNOG" id="arCOG04987">
    <property type="taxonomic scope" value="Archaea"/>
</dbReference>
<dbReference type="Gene3D" id="2.60.120.380">
    <property type="match status" value="1"/>
</dbReference>
<dbReference type="STRING" id="679926.Mpet_0802"/>
<evidence type="ECO:0008006" key="3">
    <source>
        <dbReference type="Google" id="ProtNLM"/>
    </source>
</evidence>
<dbReference type="KEGG" id="mpi:Mpet_0802"/>
<evidence type="ECO:0000313" key="1">
    <source>
        <dbReference type="EMBL" id="ADN35576.1"/>
    </source>
</evidence>
<dbReference type="EMBL" id="CP002117">
    <property type="protein sequence ID" value="ADN35576.1"/>
    <property type="molecule type" value="Genomic_DNA"/>
</dbReference>
<evidence type="ECO:0000313" key="2">
    <source>
        <dbReference type="Proteomes" id="UP000006565"/>
    </source>
</evidence>
<gene>
    <name evidence="1" type="ordered locus">Mpet_0802</name>
</gene>